<dbReference type="Proteomes" id="UP000235965">
    <property type="component" value="Unassembled WGS sequence"/>
</dbReference>
<feature type="region of interest" description="Disordered" evidence="1">
    <location>
        <begin position="117"/>
        <end position="150"/>
    </location>
</feature>
<dbReference type="EMBL" id="NEVH01015820">
    <property type="protein sequence ID" value="PNF26649.1"/>
    <property type="molecule type" value="Genomic_DNA"/>
</dbReference>
<dbReference type="GO" id="GO:0005634">
    <property type="term" value="C:nucleus"/>
    <property type="evidence" value="ECO:0007669"/>
    <property type="project" value="TreeGrafter"/>
</dbReference>
<reference evidence="3 4" key="1">
    <citation type="submission" date="2017-12" db="EMBL/GenBank/DDBJ databases">
        <title>Hemimetabolous genomes reveal molecular basis of termite eusociality.</title>
        <authorList>
            <person name="Harrison M.C."/>
            <person name="Jongepier E."/>
            <person name="Robertson H.M."/>
            <person name="Arning N."/>
            <person name="Bitard-Feildel T."/>
            <person name="Chao H."/>
            <person name="Childers C.P."/>
            <person name="Dinh H."/>
            <person name="Doddapaneni H."/>
            <person name="Dugan S."/>
            <person name="Gowin J."/>
            <person name="Greiner C."/>
            <person name="Han Y."/>
            <person name="Hu H."/>
            <person name="Hughes D.S.T."/>
            <person name="Huylmans A.-K."/>
            <person name="Kemena C."/>
            <person name="Kremer L.P.M."/>
            <person name="Lee S.L."/>
            <person name="Lopez-Ezquerra A."/>
            <person name="Mallet L."/>
            <person name="Monroy-Kuhn J.M."/>
            <person name="Moser A."/>
            <person name="Murali S.C."/>
            <person name="Muzny D.M."/>
            <person name="Otani S."/>
            <person name="Piulachs M.-D."/>
            <person name="Poelchau M."/>
            <person name="Qu J."/>
            <person name="Schaub F."/>
            <person name="Wada-Katsumata A."/>
            <person name="Worley K.C."/>
            <person name="Xie Q."/>
            <person name="Ylla G."/>
            <person name="Poulsen M."/>
            <person name="Gibbs R.A."/>
            <person name="Schal C."/>
            <person name="Richards S."/>
            <person name="Belles X."/>
            <person name="Korb J."/>
            <person name="Bornberg-Bauer E."/>
        </authorList>
    </citation>
    <scope>NUCLEOTIDE SEQUENCE [LARGE SCALE GENOMIC DNA]</scope>
    <source>
        <tissue evidence="3">Whole body</tissue>
    </source>
</reference>
<dbReference type="SMART" id="SM00595">
    <property type="entry name" value="MADF"/>
    <property type="match status" value="1"/>
</dbReference>
<dbReference type="PROSITE" id="PS51029">
    <property type="entry name" value="MADF"/>
    <property type="match status" value="1"/>
</dbReference>
<feature type="compositionally biased region" description="Acidic residues" evidence="1">
    <location>
        <begin position="123"/>
        <end position="138"/>
    </location>
</feature>
<dbReference type="InterPro" id="IPR039353">
    <property type="entry name" value="TF_Adf1"/>
</dbReference>
<dbReference type="Pfam" id="PF10545">
    <property type="entry name" value="MADF_DNA_bdg"/>
    <property type="match status" value="1"/>
</dbReference>
<dbReference type="AlphaFoldDB" id="A0A2J7QDJ3"/>
<proteinExistence type="predicted"/>
<accession>A0A2J7QDJ3</accession>
<name>A0A2J7QDJ3_9NEOP</name>
<protein>
    <recommendedName>
        <fullName evidence="2">MADF domain-containing protein</fullName>
    </recommendedName>
</protein>
<gene>
    <name evidence="3" type="ORF">B7P43_G06833</name>
</gene>
<dbReference type="GO" id="GO:0005667">
    <property type="term" value="C:transcription regulator complex"/>
    <property type="evidence" value="ECO:0007669"/>
    <property type="project" value="TreeGrafter"/>
</dbReference>
<keyword evidence="4" id="KW-1185">Reference proteome</keyword>
<dbReference type="GO" id="GO:0006357">
    <property type="term" value="P:regulation of transcription by RNA polymerase II"/>
    <property type="evidence" value="ECO:0007669"/>
    <property type="project" value="TreeGrafter"/>
</dbReference>
<dbReference type="InterPro" id="IPR006578">
    <property type="entry name" value="MADF-dom"/>
</dbReference>
<evidence type="ECO:0000313" key="4">
    <source>
        <dbReference type="Proteomes" id="UP000235965"/>
    </source>
</evidence>
<organism evidence="3 4">
    <name type="scientific">Cryptotermes secundus</name>
    <dbReference type="NCBI Taxonomy" id="105785"/>
    <lineage>
        <taxon>Eukaryota</taxon>
        <taxon>Metazoa</taxon>
        <taxon>Ecdysozoa</taxon>
        <taxon>Arthropoda</taxon>
        <taxon>Hexapoda</taxon>
        <taxon>Insecta</taxon>
        <taxon>Pterygota</taxon>
        <taxon>Neoptera</taxon>
        <taxon>Polyneoptera</taxon>
        <taxon>Dictyoptera</taxon>
        <taxon>Blattodea</taxon>
        <taxon>Blattoidea</taxon>
        <taxon>Termitoidae</taxon>
        <taxon>Kalotermitidae</taxon>
        <taxon>Cryptotermitinae</taxon>
        <taxon>Cryptotermes</taxon>
    </lineage>
</organism>
<comment type="caution">
    <text evidence="3">The sequence shown here is derived from an EMBL/GenBank/DDBJ whole genome shotgun (WGS) entry which is preliminary data.</text>
</comment>
<dbReference type="STRING" id="105785.A0A2J7QDJ3"/>
<evidence type="ECO:0000259" key="2">
    <source>
        <dbReference type="PROSITE" id="PS51029"/>
    </source>
</evidence>
<dbReference type="InParanoid" id="A0A2J7QDJ3"/>
<sequence length="150" mass="17058">MTLLSDEGIEKLINGMEKRPALYNKTLKGYLDSNLKKKLLLEVYEAVLEDWDGKMGEQKVEAGKEIQDKWKGLRSSFSRELREQRHVKSGQPACKRSKYIYFDRLLFFLLPHTQPKSAATNLQEDEGGEGNEAVEDPAEVTPEPGSENIT</sequence>
<evidence type="ECO:0000313" key="3">
    <source>
        <dbReference type="EMBL" id="PNF26649.1"/>
    </source>
</evidence>
<evidence type="ECO:0000256" key="1">
    <source>
        <dbReference type="SAM" id="MobiDB-lite"/>
    </source>
</evidence>
<feature type="domain" description="MADF" evidence="2">
    <location>
        <begin position="11"/>
        <end position="113"/>
    </location>
</feature>
<dbReference type="PANTHER" id="PTHR12243:SF69">
    <property type="entry name" value="SI:CH73-59F11.3"/>
    <property type="match status" value="1"/>
</dbReference>
<dbReference type="PANTHER" id="PTHR12243">
    <property type="entry name" value="MADF DOMAIN TRANSCRIPTION FACTOR"/>
    <property type="match status" value="1"/>
</dbReference>
<dbReference type="OrthoDB" id="8118596at2759"/>